<keyword evidence="2" id="KW-0813">Transport</keyword>
<feature type="transmembrane region" description="Helical" evidence="9">
    <location>
        <begin position="31"/>
        <end position="56"/>
    </location>
</feature>
<dbReference type="InterPro" id="IPR036640">
    <property type="entry name" value="ABC1_TM_sf"/>
</dbReference>
<dbReference type="PROSITE" id="PS00211">
    <property type="entry name" value="ABC_TRANSPORTER_1"/>
    <property type="match status" value="1"/>
</dbReference>
<feature type="domain" description="ABC transmembrane type-1" evidence="11">
    <location>
        <begin position="33"/>
        <end position="312"/>
    </location>
</feature>
<dbReference type="Gene3D" id="3.40.50.300">
    <property type="entry name" value="P-loop containing nucleotide triphosphate hydrolases"/>
    <property type="match status" value="1"/>
</dbReference>
<evidence type="ECO:0000256" key="5">
    <source>
        <dbReference type="ARBA" id="ARBA00022741"/>
    </source>
</evidence>
<dbReference type="Pfam" id="PF00664">
    <property type="entry name" value="ABC_membrane"/>
    <property type="match status" value="1"/>
</dbReference>
<dbReference type="FunFam" id="3.40.50.300:FF:000221">
    <property type="entry name" value="Multidrug ABC transporter ATP-binding protein"/>
    <property type="match status" value="1"/>
</dbReference>
<evidence type="ECO:0000259" key="10">
    <source>
        <dbReference type="PROSITE" id="PS50893"/>
    </source>
</evidence>
<dbReference type="PANTHER" id="PTHR43394:SF1">
    <property type="entry name" value="ATP-BINDING CASSETTE SUB-FAMILY B MEMBER 10, MITOCHONDRIAL"/>
    <property type="match status" value="1"/>
</dbReference>
<dbReference type="RefSeq" id="WP_152803138.1">
    <property type="nucleotide sequence ID" value="NZ_WHNX01000008.1"/>
</dbReference>
<evidence type="ECO:0000313" key="13">
    <source>
        <dbReference type="Proteomes" id="UP000440004"/>
    </source>
</evidence>
<dbReference type="InterPro" id="IPR017871">
    <property type="entry name" value="ABC_transporter-like_CS"/>
</dbReference>
<evidence type="ECO:0000313" key="12">
    <source>
        <dbReference type="EMBL" id="MPW25562.1"/>
    </source>
</evidence>
<feature type="transmembrane region" description="Helical" evidence="9">
    <location>
        <begin position="141"/>
        <end position="161"/>
    </location>
</feature>
<sequence>MDSTITNKKGRTRSIGFIKLLKYLKSYRKGLGLAVTSGVLHHVFAISTSVVCAYIVGLIARDNLSGNGAAILMILGVLVVLRTLMYYGEMWFAHEVAYRILADFRIALYNAVERVSPGILLNMRSGQLASTLMSDVEVLEWFFAHTFGNMIVASIVTTIVLCFLAALNIYLAIIILFLIIIILSIPLLLQKKADEQGRDVRDKLSDANAEAVEGIQGLREILALNYKKGFMKKMYNSIDKLSNSQITYGKRLGLEGSLLHIAVGLAMISILTMSAFLVYEGVLAFEWFTVAVILGGYSFGPIMEISSMARNFGIILASSNRVFEVLESKSLVEYKETSTIKGKFKSDILFDNVSFSYKEDNNNAVDAVSFQVYEGETVALVGHSGAGKSTCINLLLRFWDVKTGAIKIGSHDIRDMTQEELRSMTCAVLQDVYLFHTTIGENIRLGKPEATDEEVENAAKLAFAHEFISGFPKGYDTKTGERGVQLSGGQKQRISIARALLKDTPILIMDEAVSNLDSENEQAIQQALERLRRGRTTLIIAHRLSTILSADRLVVMKNGKVVETGTHEDLLKEGKYYKELIASQYSLPTDVKEI</sequence>
<feature type="domain" description="ABC transporter" evidence="10">
    <location>
        <begin position="348"/>
        <end position="583"/>
    </location>
</feature>
<name>A0A6A7K865_9FIRM</name>
<dbReference type="PROSITE" id="PS50893">
    <property type="entry name" value="ABC_TRANSPORTER_2"/>
    <property type="match status" value="1"/>
</dbReference>
<feature type="transmembrane region" description="Helical" evidence="9">
    <location>
        <begin position="167"/>
        <end position="189"/>
    </location>
</feature>
<dbReference type="PROSITE" id="PS50929">
    <property type="entry name" value="ABC_TM1F"/>
    <property type="match status" value="1"/>
</dbReference>
<dbReference type="AlphaFoldDB" id="A0A6A7K865"/>
<dbReference type="GO" id="GO:0005886">
    <property type="term" value="C:plasma membrane"/>
    <property type="evidence" value="ECO:0007669"/>
    <property type="project" value="UniProtKB-SubCell"/>
</dbReference>
<dbReference type="InterPro" id="IPR039421">
    <property type="entry name" value="Type_1_exporter"/>
</dbReference>
<dbReference type="InterPro" id="IPR003439">
    <property type="entry name" value="ABC_transporter-like_ATP-bd"/>
</dbReference>
<evidence type="ECO:0000256" key="8">
    <source>
        <dbReference type="ARBA" id="ARBA00023136"/>
    </source>
</evidence>
<gene>
    <name evidence="12" type="ORF">GC105_07145</name>
</gene>
<keyword evidence="7 9" id="KW-1133">Transmembrane helix</keyword>
<evidence type="ECO:0000256" key="7">
    <source>
        <dbReference type="ARBA" id="ARBA00022989"/>
    </source>
</evidence>
<keyword evidence="3" id="KW-1003">Cell membrane</keyword>
<proteinExistence type="predicted"/>
<organism evidence="12 13">
    <name type="scientific">Alkalibaculum sporogenes</name>
    <dbReference type="NCBI Taxonomy" id="2655001"/>
    <lineage>
        <taxon>Bacteria</taxon>
        <taxon>Bacillati</taxon>
        <taxon>Bacillota</taxon>
        <taxon>Clostridia</taxon>
        <taxon>Eubacteriales</taxon>
        <taxon>Eubacteriaceae</taxon>
        <taxon>Alkalibaculum</taxon>
    </lineage>
</organism>
<protein>
    <submittedName>
        <fullName evidence="12">ATP-binding cassette domain-containing protein</fullName>
    </submittedName>
</protein>
<evidence type="ECO:0000256" key="1">
    <source>
        <dbReference type="ARBA" id="ARBA00004651"/>
    </source>
</evidence>
<evidence type="ECO:0000256" key="4">
    <source>
        <dbReference type="ARBA" id="ARBA00022692"/>
    </source>
</evidence>
<evidence type="ECO:0000256" key="6">
    <source>
        <dbReference type="ARBA" id="ARBA00022840"/>
    </source>
</evidence>
<dbReference type="SUPFAM" id="SSF52540">
    <property type="entry name" value="P-loop containing nucleoside triphosphate hydrolases"/>
    <property type="match status" value="1"/>
</dbReference>
<dbReference type="InterPro" id="IPR003593">
    <property type="entry name" value="AAA+_ATPase"/>
</dbReference>
<keyword evidence="8 9" id="KW-0472">Membrane</keyword>
<dbReference type="SUPFAM" id="SSF90123">
    <property type="entry name" value="ABC transporter transmembrane region"/>
    <property type="match status" value="1"/>
</dbReference>
<dbReference type="GO" id="GO:0016887">
    <property type="term" value="F:ATP hydrolysis activity"/>
    <property type="evidence" value="ECO:0007669"/>
    <property type="project" value="InterPro"/>
</dbReference>
<feature type="transmembrane region" description="Helical" evidence="9">
    <location>
        <begin position="258"/>
        <end position="279"/>
    </location>
</feature>
<comment type="caution">
    <text evidence="12">The sequence shown here is derived from an EMBL/GenBank/DDBJ whole genome shotgun (WGS) entry which is preliminary data.</text>
</comment>
<keyword evidence="4 9" id="KW-0812">Transmembrane</keyword>
<feature type="transmembrane region" description="Helical" evidence="9">
    <location>
        <begin position="285"/>
        <end position="303"/>
    </location>
</feature>
<keyword evidence="13" id="KW-1185">Reference proteome</keyword>
<dbReference type="Gene3D" id="1.20.1560.10">
    <property type="entry name" value="ABC transporter type 1, transmembrane domain"/>
    <property type="match status" value="1"/>
</dbReference>
<keyword evidence="5" id="KW-0547">Nucleotide-binding</keyword>
<dbReference type="SMART" id="SM00382">
    <property type="entry name" value="AAA"/>
    <property type="match status" value="1"/>
</dbReference>
<evidence type="ECO:0000256" key="2">
    <source>
        <dbReference type="ARBA" id="ARBA00022448"/>
    </source>
</evidence>
<dbReference type="GO" id="GO:0005524">
    <property type="term" value="F:ATP binding"/>
    <property type="evidence" value="ECO:0007669"/>
    <property type="project" value="UniProtKB-KW"/>
</dbReference>
<evidence type="ECO:0000256" key="9">
    <source>
        <dbReference type="SAM" id="Phobius"/>
    </source>
</evidence>
<reference evidence="12 13" key="1">
    <citation type="submission" date="2019-10" db="EMBL/GenBank/DDBJ databases">
        <title>Alkalibaculum tamaniensis sp.nov., a new alkaliphilic acetogen, isolated on methoxylated aromatics from a mud volcano.</title>
        <authorList>
            <person name="Khomyakova M.A."/>
            <person name="Merkel A.Y."/>
            <person name="Bonch-Osmolovskaya E.A."/>
            <person name="Slobodkin A.I."/>
        </authorList>
    </citation>
    <scope>NUCLEOTIDE SEQUENCE [LARGE SCALE GENOMIC DNA]</scope>
    <source>
        <strain evidence="12 13">M08DMB</strain>
    </source>
</reference>
<dbReference type="Pfam" id="PF00005">
    <property type="entry name" value="ABC_tran"/>
    <property type="match status" value="1"/>
</dbReference>
<dbReference type="EMBL" id="WHNX01000008">
    <property type="protein sequence ID" value="MPW25562.1"/>
    <property type="molecule type" value="Genomic_DNA"/>
</dbReference>
<evidence type="ECO:0000259" key="11">
    <source>
        <dbReference type="PROSITE" id="PS50929"/>
    </source>
</evidence>
<dbReference type="GO" id="GO:0015421">
    <property type="term" value="F:ABC-type oligopeptide transporter activity"/>
    <property type="evidence" value="ECO:0007669"/>
    <property type="project" value="TreeGrafter"/>
</dbReference>
<dbReference type="InterPro" id="IPR011527">
    <property type="entry name" value="ABC1_TM_dom"/>
</dbReference>
<dbReference type="Proteomes" id="UP000440004">
    <property type="component" value="Unassembled WGS sequence"/>
</dbReference>
<keyword evidence="6 12" id="KW-0067">ATP-binding</keyword>
<evidence type="ECO:0000256" key="3">
    <source>
        <dbReference type="ARBA" id="ARBA00022475"/>
    </source>
</evidence>
<dbReference type="InterPro" id="IPR027417">
    <property type="entry name" value="P-loop_NTPase"/>
</dbReference>
<accession>A0A6A7K865</accession>
<feature type="transmembrane region" description="Helical" evidence="9">
    <location>
        <begin position="68"/>
        <end position="87"/>
    </location>
</feature>
<dbReference type="PANTHER" id="PTHR43394">
    <property type="entry name" value="ATP-DEPENDENT PERMEASE MDL1, MITOCHONDRIAL"/>
    <property type="match status" value="1"/>
</dbReference>
<comment type="subcellular location">
    <subcellularLocation>
        <location evidence="1">Cell membrane</location>
        <topology evidence="1">Multi-pass membrane protein</topology>
    </subcellularLocation>
</comment>